<protein>
    <submittedName>
        <fullName evidence="1">Uncharacterized protein</fullName>
    </submittedName>
</protein>
<reference evidence="2" key="1">
    <citation type="journal article" date="2024" name="Proc. Natl. Acad. Sci. U.S.A.">
        <title>Extraordinary preservation of gene collinearity over three hundred million years revealed in homosporous lycophytes.</title>
        <authorList>
            <person name="Li C."/>
            <person name="Wickell D."/>
            <person name="Kuo L.Y."/>
            <person name="Chen X."/>
            <person name="Nie B."/>
            <person name="Liao X."/>
            <person name="Peng D."/>
            <person name="Ji J."/>
            <person name="Jenkins J."/>
            <person name="Williams M."/>
            <person name="Shu S."/>
            <person name="Plott C."/>
            <person name="Barry K."/>
            <person name="Rajasekar S."/>
            <person name="Grimwood J."/>
            <person name="Han X."/>
            <person name="Sun S."/>
            <person name="Hou Z."/>
            <person name="He W."/>
            <person name="Dai G."/>
            <person name="Sun C."/>
            <person name="Schmutz J."/>
            <person name="Leebens-Mack J.H."/>
            <person name="Li F.W."/>
            <person name="Wang L."/>
        </authorList>
    </citation>
    <scope>NUCLEOTIDE SEQUENCE [LARGE SCALE GENOMIC DNA]</scope>
    <source>
        <strain evidence="2">cv. PW_Plant_1</strain>
    </source>
</reference>
<accession>A0ACC2AP90</accession>
<evidence type="ECO:0000313" key="1">
    <source>
        <dbReference type="EMBL" id="KAJ7519419.1"/>
    </source>
</evidence>
<name>A0ACC2AP90_DIPCM</name>
<proteinExistence type="predicted"/>
<organism evidence="1 2">
    <name type="scientific">Diphasiastrum complanatum</name>
    <name type="common">Issler's clubmoss</name>
    <name type="synonym">Lycopodium complanatum</name>
    <dbReference type="NCBI Taxonomy" id="34168"/>
    <lineage>
        <taxon>Eukaryota</taxon>
        <taxon>Viridiplantae</taxon>
        <taxon>Streptophyta</taxon>
        <taxon>Embryophyta</taxon>
        <taxon>Tracheophyta</taxon>
        <taxon>Lycopodiopsida</taxon>
        <taxon>Lycopodiales</taxon>
        <taxon>Lycopodiaceae</taxon>
        <taxon>Lycopodioideae</taxon>
        <taxon>Diphasiastrum</taxon>
    </lineage>
</organism>
<dbReference type="Proteomes" id="UP001162992">
    <property type="component" value="Chromosome 20"/>
</dbReference>
<gene>
    <name evidence="1" type="ORF">O6H91_20G037400</name>
</gene>
<sequence>MYQSLQRKKHRILLFMPKRNRKREREREREREEMKRRWAISEELRAMAEEQMPQTSQSLPSSSEACPSESTTSRHALLPQKDVISEKEMRIVNVKEEEFEQAVVHRIVSLDRIQLEDVAREELGSVTELMNGQPEEYLEELKAELRGILSGTDGPSHRDRFALLQKLVQSRRDLSAETLMQTHRIQLEILVAIKTGIQAFLHPDISVTQSVLIEIFFHRRCRNMACQSQLPVDDCNCEVCMAKKGFCKACMCVLCSKFDFDVNTCTWVGCDFCSHWTHTDCAIRFGHIHMGSNQRKKLHRSEMMFQCKACGCASELLGWVKDIFRACADDWDRDGLMKELDCVRRIFHGSEDEPGKRVYWKSEELLEKLKNGIDLKFALKEMQHFFLAMETKTNDSVEDEHGKVIEPSEACDRIAEVVQEAVHKMGIVSTDKVQDVNRAKLSLQLCDRELDEKRRELGELETERQQKRQEINELETIIRLKQAEAEMFQLRAEEAQQEADELTRIVQARHKNAEEDYAAKYLKLRLKEAEAERRYLFEKMKLQDLSRMMPDSSQMATMYMVAALRGSAPTPSR</sequence>
<comment type="caution">
    <text evidence="1">The sequence shown here is derived from an EMBL/GenBank/DDBJ whole genome shotgun (WGS) entry which is preliminary data.</text>
</comment>
<keyword evidence="2" id="KW-1185">Reference proteome</keyword>
<dbReference type="EMBL" id="CM055111">
    <property type="protein sequence ID" value="KAJ7519419.1"/>
    <property type="molecule type" value="Genomic_DNA"/>
</dbReference>
<evidence type="ECO:0000313" key="2">
    <source>
        <dbReference type="Proteomes" id="UP001162992"/>
    </source>
</evidence>